<comment type="caution">
    <text evidence="2">The sequence shown here is derived from an EMBL/GenBank/DDBJ whole genome shotgun (WGS) entry which is preliminary data.</text>
</comment>
<organism evidence="2 3">
    <name type="scientific">Symbiodinium necroappetens</name>
    <dbReference type="NCBI Taxonomy" id="1628268"/>
    <lineage>
        <taxon>Eukaryota</taxon>
        <taxon>Sar</taxon>
        <taxon>Alveolata</taxon>
        <taxon>Dinophyceae</taxon>
        <taxon>Suessiales</taxon>
        <taxon>Symbiodiniaceae</taxon>
        <taxon>Symbiodinium</taxon>
    </lineage>
</organism>
<evidence type="ECO:0000313" key="2">
    <source>
        <dbReference type="EMBL" id="CAE7321331.1"/>
    </source>
</evidence>
<reference evidence="2" key="1">
    <citation type="submission" date="2021-02" db="EMBL/GenBank/DDBJ databases">
        <authorList>
            <person name="Dougan E. K."/>
            <person name="Rhodes N."/>
            <person name="Thang M."/>
            <person name="Chan C."/>
        </authorList>
    </citation>
    <scope>NUCLEOTIDE SEQUENCE</scope>
</reference>
<keyword evidence="3" id="KW-1185">Reference proteome</keyword>
<feature type="region of interest" description="Disordered" evidence="1">
    <location>
        <begin position="1"/>
        <end position="22"/>
    </location>
</feature>
<evidence type="ECO:0000256" key="1">
    <source>
        <dbReference type="SAM" id="MobiDB-lite"/>
    </source>
</evidence>
<dbReference type="EMBL" id="CAJNJA010013458">
    <property type="protein sequence ID" value="CAE7321331.1"/>
    <property type="molecule type" value="Genomic_DNA"/>
</dbReference>
<evidence type="ECO:0000313" key="3">
    <source>
        <dbReference type="Proteomes" id="UP000601435"/>
    </source>
</evidence>
<name>A0A812NZ01_9DINO</name>
<dbReference type="AlphaFoldDB" id="A0A812NZ01"/>
<sequence>MSPAHATCNSQDARASGLGPGAVPDVAEVNSAPVDIELIDDEVSIIKPLSVAAVPAPAASFTKPAVAAPKAKRKRQPAKPVMPVKRYNLRSTALKEEADVGDLSDNSLPDMLPLPSLPSLPPAVPPAVRPPMPKPTEIERSIPTPWTPEKEAPAASPLALWGLQRLLGPSAPPGEHTCAVCCALLRPMAATAKADLLRERLACDSCGRSGRGMPARDFLVCGDDLEEFLIWAKSDAKSGPHVRCCTYCVCRRCAQLPHSERRPRKRARHIWEERQ</sequence>
<protein>
    <submittedName>
        <fullName evidence="2">Uncharacterized protein</fullName>
    </submittedName>
</protein>
<dbReference type="OrthoDB" id="437649at2759"/>
<dbReference type="Proteomes" id="UP000601435">
    <property type="component" value="Unassembled WGS sequence"/>
</dbReference>
<gene>
    <name evidence="2" type="ORF">SNEC2469_LOCUS8061</name>
</gene>
<accession>A0A812NZ01</accession>
<proteinExistence type="predicted"/>